<gene>
    <name evidence="3" type="ORF">PPROV_000089900</name>
</gene>
<sequence length="136" mass="14037">MNVVVVNRRPSCRGLLIPTRAKSSSASARSRRSTSPPPAAAAALVAPLALLPGAAFSVGGMSSTSSFGSLAVLVNVTRLCSFAAAMVLLLQMADNSSGGSDDDDDGPSGGVPVPLYVRVDEDKPTPYNEDRGQQRY</sequence>
<name>A0A830H759_9CHLO</name>
<keyword evidence="2" id="KW-1133">Transmembrane helix</keyword>
<protein>
    <submittedName>
        <fullName evidence="3">Uncharacterized protein</fullName>
    </submittedName>
</protein>
<comment type="caution">
    <text evidence="3">The sequence shown here is derived from an EMBL/GenBank/DDBJ whole genome shotgun (WGS) entry which is preliminary data.</text>
</comment>
<keyword evidence="2" id="KW-0472">Membrane</keyword>
<feature type="transmembrane region" description="Helical" evidence="2">
    <location>
        <begin position="67"/>
        <end position="90"/>
    </location>
</feature>
<keyword evidence="2" id="KW-0812">Transmembrane</keyword>
<evidence type="ECO:0000256" key="1">
    <source>
        <dbReference type="SAM" id="MobiDB-lite"/>
    </source>
</evidence>
<feature type="compositionally biased region" description="Basic and acidic residues" evidence="1">
    <location>
        <begin position="118"/>
        <end position="136"/>
    </location>
</feature>
<accession>A0A830H759</accession>
<feature type="region of interest" description="Disordered" evidence="1">
    <location>
        <begin position="94"/>
        <end position="136"/>
    </location>
</feature>
<evidence type="ECO:0000313" key="3">
    <source>
        <dbReference type="EMBL" id="GHP02143.1"/>
    </source>
</evidence>
<dbReference type="AlphaFoldDB" id="A0A830H759"/>
<feature type="transmembrane region" description="Helical" evidence="2">
    <location>
        <begin position="39"/>
        <end position="61"/>
    </location>
</feature>
<dbReference type="EMBL" id="BNJQ01000002">
    <property type="protein sequence ID" value="GHP02143.1"/>
    <property type="molecule type" value="Genomic_DNA"/>
</dbReference>
<dbReference type="Proteomes" id="UP000660262">
    <property type="component" value="Unassembled WGS sequence"/>
</dbReference>
<evidence type="ECO:0000313" key="4">
    <source>
        <dbReference type="Proteomes" id="UP000660262"/>
    </source>
</evidence>
<proteinExistence type="predicted"/>
<organism evidence="3 4">
    <name type="scientific">Pycnococcus provasolii</name>
    <dbReference type="NCBI Taxonomy" id="41880"/>
    <lineage>
        <taxon>Eukaryota</taxon>
        <taxon>Viridiplantae</taxon>
        <taxon>Chlorophyta</taxon>
        <taxon>Pseudoscourfieldiophyceae</taxon>
        <taxon>Pseudoscourfieldiales</taxon>
        <taxon>Pycnococcaceae</taxon>
        <taxon>Pycnococcus</taxon>
    </lineage>
</organism>
<keyword evidence="4" id="KW-1185">Reference proteome</keyword>
<evidence type="ECO:0000256" key="2">
    <source>
        <dbReference type="SAM" id="Phobius"/>
    </source>
</evidence>
<reference evidence="3" key="1">
    <citation type="submission" date="2020-10" db="EMBL/GenBank/DDBJ databases">
        <title>Unveiling of a novel bifunctional photoreceptor, Dualchrome1, isolated from a cosmopolitan green alga.</title>
        <authorList>
            <person name="Suzuki S."/>
            <person name="Kawachi M."/>
        </authorList>
    </citation>
    <scope>NUCLEOTIDE SEQUENCE</scope>
    <source>
        <strain evidence="3">NIES 2893</strain>
    </source>
</reference>
<feature type="region of interest" description="Disordered" evidence="1">
    <location>
        <begin position="19"/>
        <end position="38"/>
    </location>
</feature>